<gene>
    <name evidence="4" type="primary">cheY2</name>
    <name evidence="4" type="ORF">CAter282_0974</name>
</gene>
<accession>A0A127PM98</accession>
<sequence>MTTKTILVVDDSAVMRKLISTALAEENYQVLLAADGKAALEQAANADADLVLTDWNMPTMDGHQLIRALRQLERYTTTPILVLTTEASDVGKADARSAGASGWLRKPVEPAMLLEVVASLLDVE</sequence>
<evidence type="ECO:0000259" key="3">
    <source>
        <dbReference type="PROSITE" id="PS50110"/>
    </source>
</evidence>
<evidence type="ECO:0000313" key="5">
    <source>
        <dbReference type="Proteomes" id="UP000071778"/>
    </source>
</evidence>
<proteinExistence type="predicted"/>
<dbReference type="InterPro" id="IPR050595">
    <property type="entry name" value="Bact_response_regulator"/>
</dbReference>
<dbReference type="InterPro" id="IPR011006">
    <property type="entry name" value="CheY-like_superfamily"/>
</dbReference>
<dbReference type="OrthoDB" id="9801101at2"/>
<dbReference type="PANTHER" id="PTHR44591">
    <property type="entry name" value="STRESS RESPONSE REGULATOR PROTEIN 1"/>
    <property type="match status" value="1"/>
</dbReference>
<keyword evidence="1 2" id="KW-0597">Phosphoprotein</keyword>
<dbReference type="PATRIC" id="fig|279058.17.peg.1047"/>
<name>A0A127PM98_9BURK</name>
<organism evidence="4 5">
    <name type="scientific">Collimonas arenae</name>
    <dbReference type="NCBI Taxonomy" id="279058"/>
    <lineage>
        <taxon>Bacteria</taxon>
        <taxon>Pseudomonadati</taxon>
        <taxon>Pseudomonadota</taxon>
        <taxon>Betaproteobacteria</taxon>
        <taxon>Burkholderiales</taxon>
        <taxon>Oxalobacteraceae</taxon>
        <taxon>Collimonas</taxon>
    </lineage>
</organism>
<dbReference type="SUPFAM" id="SSF52172">
    <property type="entry name" value="CheY-like"/>
    <property type="match status" value="1"/>
</dbReference>
<dbReference type="Proteomes" id="UP000071778">
    <property type="component" value="Chromosome"/>
</dbReference>
<dbReference type="PANTHER" id="PTHR44591:SF25">
    <property type="entry name" value="CHEMOTAXIS TWO-COMPONENT RESPONSE REGULATOR"/>
    <property type="match status" value="1"/>
</dbReference>
<keyword evidence="5" id="KW-1185">Reference proteome</keyword>
<dbReference type="SMART" id="SM00448">
    <property type="entry name" value="REC"/>
    <property type="match status" value="1"/>
</dbReference>
<feature type="domain" description="Response regulatory" evidence="3">
    <location>
        <begin position="5"/>
        <end position="121"/>
    </location>
</feature>
<reference evidence="4 5" key="1">
    <citation type="submission" date="2015-11" db="EMBL/GenBank/DDBJ databases">
        <title>Exploring the genomic traits of fungus-feeding bacterial genus Collimonas.</title>
        <authorList>
            <person name="Song C."/>
            <person name="Schmidt R."/>
            <person name="de Jager V."/>
            <person name="Krzyzanowska D."/>
            <person name="Jongedijk E."/>
            <person name="Cankar K."/>
            <person name="Beekwilder J."/>
            <person name="van Veen A."/>
            <person name="de Boer W."/>
            <person name="van Veen J.A."/>
            <person name="Garbeva P."/>
        </authorList>
    </citation>
    <scope>NUCLEOTIDE SEQUENCE [LARGE SCALE GENOMIC DNA]</scope>
    <source>
        <strain evidence="4 5">Ter282</strain>
    </source>
</reference>
<dbReference type="AlphaFoldDB" id="A0A127PM98"/>
<dbReference type="PROSITE" id="PS50110">
    <property type="entry name" value="RESPONSE_REGULATORY"/>
    <property type="match status" value="1"/>
</dbReference>
<dbReference type="Gene3D" id="3.40.50.2300">
    <property type="match status" value="1"/>
</dbReference>
<dbReference type="RefSeq" id="WP_061532478.1">
    <property type="nucleotide sequence ID" value="NZ_CP013233.1"/>
</dbReference>
<dbReference type="Pfam" id="PF00072">
    <property type="entry name" value="Response_reg"/>
    <property type="match status" value="1"/>
</dbReference>
<evidence type="ECO:0000313" key="4">
    <source>
        <dbReference type="EMBL" id="AMP08772.1"/>
    </source>
</evidence>
<dbReference type="EMBL" id="CP013235">
    <property type="protein sequence ID" value="AMP08772.1"/>
    <property type="molecule type" value="Genomic_DNA"/>
</dbReference>
<dbReference type="InterPro" id="IPR001789">
    <property type="entry name" value="Sig_transdc_resp-reg_receiver"/>
</dbReference>
<protein>
    <submittedName>
        <fullName evidence="4">Chemotaxis regulator</fullName>
    </submittedName>
</protein>
<evidence type="ECO:0000256" key="2">
    <source>
        <dbReference type="PROSITE-ProRule" id="PRU00169"/>
    </source>
</evidence>
<feature type="modified residue" description="4-aspartylphosphate" evidence="2">
    <location>
        <position position="54"/>
    </location>
</feature>
<evidence type="ECO:0000256" key="1">
    <source>
        <dbReference type="ARBA" id="ARBA00022553"/>
    </source>
</evidence>
<dbReference type="GO" id="GO:0000160">
    <property type="term" value="P:phosphorelay signal transduction system"/>
    <property type="evidence" value="ECO:0007669"/>
    <property type="project" value="InterPro"/>
</dbReference>